<feature type="domain" description="AMP-dependent synthetase/ligase" evidence="1">
    <location>
        <begin position="15"/>
        <end position="367"/>
    </location>
</feature>
<organism evidence="3 4">
    <name type="scientific">Prauserella endophytica</name>
    <dbReference type="NCBI Taxonomy" id="1592324"/>
    <lineage>
        <taxon>Bacteria</taxon>
        <taxon>Bacillati</taxon>
        <taxon>Actinomycetota</taxon>
        <taxon>Actinomycetes</taxon>
        <taxon>Pseudonocardiales</taxon>
        <taxon>Pseudonocardiaceae</taxon>
        <taxon>Prauserella</taxon>
        <taxon>Prauserella coralliicola group</taxon>
    </lineage>
</organism>
<evidence type="ECO:0000313" key="4">
    <source>
        <dbReference type="Proteomes" id="UP000309992"/>
    </source>
</evidence>
<dbReference type="PANTHER" id="PTHR43767">
    <property type="entry name" value="LONG-CHAIN-FATTY-ACID--COA LIGASE"/>
    <property type="match status" value="1"/>
</dbReference>
<name>A0ABY2S0T5_9PSEU</name>
<dbReference type="Gene3D" id="3.40.50.12780">
    <property type="entry name" value="N-terminal domain of ligase-like"/>
    <property type="match status" value="1"/>
</dbReference>
<dbReference type="Pfam" id="PF00501">
    <property type="entry name" value="AMP-binding"/>
    <property type="match status" value="1"/>
</dbReference>
<dbReference type="InterPro" id="IPR050237">
    <property type="entry name" value="ATP-dep_AMP-bd_enzyme"/>
</dbReference>
<keyword evidence="4" id="KW-1185">Reference proteome</keyword>
<evidence type="ECO:0000313" key="3">
    <source>
        <dbReference type="EMBL" id="TKG65780.1"/>
    </source>
</evidence>
<dbReference type="RefSeq" id="WP_137096393.1">
    <property type="nucleotide sequence ID" value="NZ_SWMS01000017.1"/>
</dbReference>
<comment type="caution">
    <text evidence="3">The sequence shown here is derived from an EMBL/GenBank/DDBJ whole genome shotgun (WGS) entry which is preliminary data.</text>
</comment>
<accession>A0ABY2S0T5</accession>
<dbReference type="GO" id="GO:0016874">
    <property type="term" value="F:ligase activity"/>
    <property type="evidence" value="ECO:0007669"/>
    <property type="project" value="UniProtKB-KW"/>
</dbReference>
<dbReference type="InterPro" id="IPR045851">
    <property type="entry name" value="AMP-bd_C_sf"/>
</dbReference>
<dbReference type="InterPro" id="IPR025110">
    <property type="entry name" value="AMP-bd_C"/>
</dbReference>
<dbReference type="InterPro" id="IPR042099">
    <property type="entry name" value="ANL_N_sf"/>
</dbReference>
<feature type="domain" description="AMP-binding enzyme C-terminal" evidence="2">
    <location>
        <begin position="423"/>
        <end position="498"/>
    </location>
</feature>
<dbReference type="Gene3D" id="3.30.300.30">
    <property type="match status" value="1"/>
</dbReference>
<proteinExistence type="predicted"/>
<dbReference type="PANTHER" id="PTHR43767:SF12">
    <property type="entry name" value="AMP-DEPENDENT SYNTHETASE AND LIGASE"/>
    <property type="match status" value="1"/>
</dbReference>
<protein>
    <submittedName>
        <fullName evidence="3">ATP-dependent acyl-CoA ligase</fullName>
    </submittedName>
</protein>
<keyword evidence="3" id="KW-0436">Ligase</keyword>
<evidence type="ECO:0000259" key="1">
    <source>
        <dbReference type="Pfam" id="PF00501"/>
    </source>
</evidence>
<dbReference type="Proteomes" id="UP000309992">
    <property type="component" value="Unassembled WGS sequence"/>
</dbReference>
<dbReference type="EMBL" id="SWMS01000017">
    <property type="protein sequence ID" value="TKG65780.1"/>
    <property type="molecule type" value="Genomic_DNA"/>
</dbReference>
<dbReference type="Pfam" id="PF13193">
    <property type="entry name" value="AMP-binding_C"/>
    <property type="match status" value="1"/>
</dbReference>
<dbReference type="PROSITE" id="PS00455">
    <property type="entry name" value="AMP_BINDING"/>
    <property type="match status" value="1"/>
</dbReference>
<gene>
    <name evidence="3" type="ORF">FCN18_26630</name>
</gene>
<reference evidence="3 4" key="1">
    <citation type="journal article" date="2015" name="Antonie Van Leeuwenhoek">
        <title>Prauserella endophytica sp. nov., an endophytic actinobacterium isolated from Tamarix taklamakanensis.</title>
        <authorList>
            <person name="Liu J.M."/>
            <person name="Habden X."/>
            <person name="Guo L."/>
            <person name="Tuo L."/>
            <person name="Jiang Z.K."/>
            <person name="Liu S.W."/>
            <person name="Liu X.F."/>
            <person name="Chen L."/>
            <person name="Li R.F."/>
            <person name="Zhang Y.Q."/>
            <person name="Sun C.H."/>
        </authorList>
    </citation>
    <scope>NUCLEOTIDE SEQUENCE [LARGE SCALE GENOMIC DNA]</scope>
    <source>
        <strain evidence="3 4">CGMCC 4.7182</strain>
    </source>
</reference>
<sequence>MASDTDLGSSVFALLERQATASPEAPFLVFENEAGAVTRRSYGAQLARATAVAALLAGRGVRVGDRVHLMTANRPEFLDVLFGCAALGATVVPVNPLSTPAEVAQQVEDARAVLSVTDPGVRDVVAAAATGIPVLTAEEIAIAPHAAPPAAARTGAGPAAILFTSGTTSRPKGVRVTHANYLRVGAALRDHLGVGPDDRWLVTLPLFHANAQYYCLMSALTAGGSVALTARFSASRWPRQARILGATLASLFAAPIRLVLARAEPGPEDARNDLRLVLFAQNLSDAEGAEFESRFDVPLVQLYGMTETVLPPFVNPLDERRRRDSIGLPLPGVRTRVVDQSGHPVPVGTPGELQVAGTPGVDLAEGYDTAPGASDPEGVTPLLRDGWLCTGDLVRLDEQGMAYFVDRAKDMIKRSGENVAATEVERVLLEHPDVADAAVHGIPDPLFDEAIVAHVVTQGGRTPCPDDLVAWCAERLARFKVPSLVVLCDDLPRTSVGKVRKDVLRTETLQNRLSQNQGSARVAGDPRQGGSR</sequence>
<dbReference type="InterPro" id="IPR020845">
    <property type="entry name" value="AMP-binding_CS"/>
</dbReference>
<dbReference type="SUPFAM" id="SSF56801">
    <property type="entry name" value="Acetyl-CoA synthetase-like"/>
    <property type="match status" value="1"/>
</dbReference>
<dbReference type="InterPro" id="IPR000873">
    <property type="entry name" value="AMP-dep_synth/lig_dom"/>
</dbReference>
<evidence type="ECO:0000259" key="2">
    <source>
        <dbReference type="Pfam" id="PF13193"/>
    </source>
</evidence>